<evidence type="ECO:0000259" key="7">
    <source>
        <dbReference type="SMART" id="SM01382"/>
    </source>
</evidence>
<dbReference type="SUPFAM" id="SSF50249">
    <property type="entry name" value="Nucleic acid-binding proteins"/>
    <property type="match status" value="1"/>
</dbReference>
<proteinExistence type="inferred from homology"/>
<accession>A0A1F6WX08</accession>
<dbReference type="InterPro" id="IPR022671">
    <property type="entry name" value="Ribosomal_uL2_CS"/>
</dbReference>
<dbReference type="InterPro" id="IPR022666">
    <property type="entry name" value="Ribosomal_uL2_RNA-bd_dom"/>
</dbReference>
<dbReference type="Pfam" id="PF03947">
    <property type="entry name" value="Ribosomal_L2_C"/>
    <property type="match status" value="1"/>
</dbReference>
<evidence type="ECO:0000256" key="6">
    <source>
        <dbReference type="SAM" id="MobiDB-lite"/>
    </source>
</evidence>
<dbReference type="PROSITE" id="PS00467">
    <property type="entry name" value="RIBOSOMAL_L2"/>
    <property type="match status" value="1"/>
</dbReference>
<feature type="domain" description="Large ribosomal subunit protein uL2 RNA-binding" evidence="8">
    <location>
        <begin position="41"/>
        <end position="118"/>
    </location>
</feature>
<dbReference type="InterPro" id="IPR014726">
    <property type="entry name" value="Ribosomal_uL2_dom3"/>
</dbReference>
<dbReference type="HAMAP" id="MF_01320_B">
    <property type="entry name" value="Ribosomal_uL2_B"/>
    <property type="match status" value="1"/>
</dbReference>
<comment type="function">
    <text evidence="5">One of the primary rRNA binding proteins. Required for association of the 30S and 50S subunits to form the 70S ribosome, for tRNA binding and peptide bond formation. It has been suggested to have peptidyltransferase activity; this is somewhat controversial. Makes several contacts with the 16S rRNA in the 70S ribosome.</text>
</comment>
<dbReference type="AlphaFoldDB" id="A0A1F6WX08"/>
<evidence type="ECO:0000256" key="5">
    <source>
        <dbReference type="HAMAP-Rule" id="MF_01320"/>
    </source>
</evidence>
<dbReference type="SMART" id="SM01382">
    <property type="entry name" value="Ribosomal_L2_C"/>
    <property type="match status" value="1"/>
</dbReference>
<comment type="subunit">
    <text evidence="5">Part of the 50S ribosomal subunit. Forms a bridge to the 30S subunit in the 70S ribosome.</text>
</comment>
<dbReference type="Gene3D" id="4.10.950.10">
    <property type="entry name" value="Ribosomal protein L2, domain 3"/>
    <property type="match status" value="1"/>
</dbReference>
<dbReference type="PANTHER" id="PTHR13691:SF5">
    <property type="entry name" value="LARGE RIBOSOMAL SUBUNIT PROTEIN UL2M"/>
    <property type="match status" value="1"/>
</dbReference>
<evidence type="ECO:0000313" key="10">
    <source>
        <dbReference type="Proteomes" id="UP000179352"/>
    </source>
</evidence>
<comment type="similarity">
    <text evidence="1 5">Belongs to the universal ribosomal protein uL2 family.</text>
</comment>
<evidence type="ECO:0000313" key="9">
    <source>
        <dbReference type="EMBL" id="OGI86421.1"/>
    </source>
</evidence>
<dbReference type="Pfam" id="PF00181">
    <property type="entry name" value="Ribosomal_L2_N"/>
    <property type="match status" value="1"/>
</dbReference>
<feature type="region of interest" description="Disordered" evidence="6">
    <location>
        <begin position="220"/>
        <end position="257"/>
    </location>
</feature>
<evidence type="ECO:0000256" key="2">
    <source>
        <dbReference type="ARBA" id="ARBA00022980"/>
    </source>
</evidence>
<organism evidence="9 10">
    <name type="scientific">Candidatus Nomurabacteria bacterium RIFCSPLOWO2_01_FULL_39_17</name>
    <dbReference type="NCBI Taxonomy" id="1801770"/>
    <lineage>
        <taxon>Bacteria</taxon>
        <taxon>Candidatus Nomuraibacteriota</taxon>
    </lineage>
</organism>
<dbReference type="Gene3D" id="2.40.50.140">
    <property type="entry name" value="Nucleic acid-binding proteins"/>
    <property type="match status" value="1"/>
</dbReference>
<keyword evidence="2 5" id="KW-0689">Ribosomal protein</keyword>
<evidence type="ECO:0000259" key="8">
    <source>
        <dbReference type="SMART" id="SM01383"/>
    </source>
</evidence>
<dbReference type="GO" id="GO:0016740">
    <property type="term" value="F:transferase activity"/>
    <property type="evidence" value="ECO:0007669"/>
    <property type="project" value="InterPro"/>
</dbReference>
<sequence length="282" mass="31509">MKSYNPTSKSRRQMTNVTYGGVLTKTEPTKSLTFGFRRSVGRNNAGRITTRHKGSGHKRLFRDIDFLYDKKDIPAKIKSIEYDPNRSAFIGLAFYKDGDRRYVVLPKSVKVGDSFIVSEKAELNPGNRLPLRNIPVGTFVYNVEIKPKGGAKIGRSAGIFAQVVANADGYTNLKMPSTEVRKINENCWASIGVVSNEEHHLENYGKAGRSRWKGIRPTVRGTAMNPVDHPYGGGEGRQGRGTKRPKTMWGKVTGGRKTRTPKKYSNLFIVSRRKTGKSKTIQ</sequence>
<dbReference type="GO" id="GO:0019843">
    <property type="term" value="F:rRNA binding"/>
    <property type="evidence" value="ECO:0007669"/>
    <property type="project" value="UniProtKB-UniRule"/>
</dbReference>
<dbReference type="GO" id="GO:0002181">
    <property type="term" value="P:cytoplasmic translation"/>
    <property type="evidence" value="ECO:0007669"/>
    <property type="project" value="TreeGrafter"/>
</dbReference>
<dbReference type="SUPFAM" id="SSF50104">
    <property type="entry name" value="Translation proteins SH3-like domain"/>
    <property type="match status" value="1"/>
</dbReference>
<evidence type="ECO:0000256" key="1">
    <source>
        <dbReference type="ARBA" id="ARBA00005636"/>
    </source>
</evidence>
<dbReference type="SMART" id="SM01383">
    <property type="entry name" value="Ribosomal_L2"/>
    <property type="match status" value="1"/>
</dbReference>
<dbReference type="PANTHER" id="PTHR13691">
    <property type="entry name" value="RIBOSOMAL PROTEIN L2"/>
    <property type="match status" value="1"/>
</dbReference>
<dbReference type="FunFam" id="4.10.950.10:FF:000001">
    <property type="entry name" value="50S ribosomal protein L2"/>
    <property type="match status" value="1"/>
</dbReference>
<evidence type="ECO:0000256" key="4">
    <source>
        <dbReference type="ARBA" id="ARBA00035242"/>
    </source>
</evidence>
<keyword evidence="5" id="KW-0699">rRNA-binding</keyword>
<feature type="domain" description="Large ribosomal subunit protein uL2 C-terminal" evidence="7">
    <location>
        <begin position="123"/>
        <end position="252"/>
    </location>
</feature>
<protein>
    <recommendedName>
        <fullName evidence="4 5">Large ribosomal subunit protein uL2</fullName>
    </recommendedName>
</protein>
<dbReference type="GO" id="GO:0015934">
    <property type="term" value="C:large ribosomal subunit"/>
    <property type="evidence" value="ECO:0007669"/>
    <property type="project" value="InterPro"/>
</dbReference>
<dbReference type="GO" id="GO:0003735">
    <property type="term" value="F:structural constituent of ribosome"/>
    <property type="evidence" value="ECO:0007669"/>
    <property type="project" value="InterPro"/>
</dbReference>
<dbReference type="PIRSF" id="PIRSF002158">
    <property type="entry name" value="Ribosomal_L2"/>
    <property type="match status" value="1"/>
</dbReference>
<dbReference type="NCBIfam" id="TIGR01171">
    <property type="entry name" value="rplB_bact"/>
    <property type="match status" value="1"/>
</dbReference>
<dbReference type="InterPro" id="IPR008991">
    <property type="entry name" value="Translation_prot_SH3-like_sf"/>
</dbReference>
<evidence type="ECO:0000256" key="3">
    <source>
        <dbReference type="ARBA" id="ARBA00023274"/>
    </source>
</evidence>
<dbReference type="InterPro" id="IPR012340">
    <property type="entry name" value="NA-bd_OB-fold"/>
</dbReference>
<dbReference type="InterPro" id="IPR002171">
    <property type="entry name" value="Ribosomal_uL2"/>
</dbReference>
<name>A0A1F6WX08_9BACT</name>
<keyword evidence="3 5" id="KW-0687">Ribonucleoprotein</keyword>
<dbReference type="InterPro" id="IPR014722">
    <property type="entry name" value="Rib_uL2_dom2"/>
</dbReference>
<dbReference type="EMBL" id="MFUU01000002">
    <property type="protein sequence ID" value="OGI86421.1"/>
    <property type="molecule type" value="Genomic_DNA"/>
</dbReference>
<gene>
    <name evidence="5" type="primary">rplB</name>
    <name evidence="9" type="ORF">A3A01_01445</name>
</gene>
<comment type="caution">
    <text evidence="9">The sequence shown here is derived from an EMBL/GenBank/DDBJ whole genome shotgun (WGS) entry which is preliminary data.</text>
</comment>
<dbReference type="Gene3D" id="2.30.30.30">
    <property type="match status" value="1"/>
</dbReference>
<dbReference type="InterPro" id="IPR005880">
    <property type="entry name" value="Ribosomal_uL2_bac/org-type"/>
</dbReference>
<reference evidence="9 10" key="1">
    <citation type="journal article" date="2016" name="Nat. Commun.">
        <title>Thousands of microbial genomes shed light on interconnected biogeochemical processes in an aquifer system.</title>
        <authorList>
            <person name="Anantharaman K."/>
            <person name="Brown C.T."/>
            <person name="Hug L.A."/>
            <person name="Sharon I."/>
            <person name="Castelle C.J."/>
            <person name="Probst A.J."/>
            <person name="Thomas B.C."/>
            <person name="Singh A."/>
            <person name="Wilkins M.J."/>
            <person name="Karaoz U."/>
            <person name="Brodie E.L."/>
            <person name="Williams K.H."/>
            <person name="Hubbard S.S."/>
            <person name="Banfield J.F."/>
        </authorList>
    </citation>
    <scope>NUCLEOTIDE SEQUENCE [LARGE SCALE GENOMIC DNA]</scope>
</reference>
<dbReference type="STRING" id="1801770.A3A01_01445"/>
<dbReference type="InterPro" id="IPR022669">
    <property type="entry name" value="Ribosomal_uL2_C"/>
</dbReference>
<keyword evidence="5" id="KW-0694">RNA-binding</keyword>
<dbReference type="Proteomes" id="UP000179352">
    <property type="component" value="Unassembled WGS sequence"/>
</dbReference>
<dbReference type="FunFam" id="2.30.30.30:FF:000001">
    <property type="entry name" value="50S ribosomal protein L2"/>
    <property type="match status" value="1"/>
</dbReference>